<accession>A0A2U1V0W3</accession>
<dbReference type="PANTHER" id="PTHR40394:SF2">
    <property type="entry name" value="QUINOL:CYTOCHROME C OXIDOREDUCTASE MEMBRANE PROTEIN"/>
    <property type="match status" value="1"/>
</dbReference>
<evidence type="ECO:0000256" key="1">
    <source>
        <dbReference type="SAM" id="Phobius"/>
    </source>
</evidence>
<feature type="transmembrane region" description="Helical" evidence="1">
    <location>
        <begin position="55"/>
        <end position="75"/>
    </location>
</feature>
<proteinExistence type="predicted"/>
<dbReference type="PANTHER" id="PTHR40394">
    <property type="entry name" value="LIPOPROTEIN-RELATED"/>
    <property type="match status" value="1"/>
</dbReference>
<dbReference type="RefSeq" id="WP_109518184.1">
    <property type="nucleotide sequence ID" value="NZ_PDOA01000013.1"/>
</dbReference>
<name>A0A2U1V0W3_9PROT</name>
<dbReference type="Proteomes" id="UP000245048">
    <property type="component" value="Unassembled WGS sequence"/>
</dbReference>
<dbReference type="InterPro" id="IPR021776">
    <property type="entry name" value="ActD"/>
</dbReference>
<dbReference type="OrthoDB" id="9792475at2"/>
<feature type="transmembrane region" description="Helical" evidence="1">
    <location>
        <begin position="95"/>
        <end position="116"/>
    </location>
</feature>
<evidence type="ECO:0000313" key="2">
    <source>
        <dbReference type="EMBL" id="PWC27547.1"/>
    </source>
</evidence>
<evidence type="ECO:0000313" key="3">
    <source>
        <dbReference type="Proteomes" id="UP000245048"/>
    </source>
</evidence>
<keyword evidence="1" id="KW-1133">Transmembrane helix</keyword>
<dbReference type="EMBL" id="PDOA01000013">
    <property type="protein sequence ID" value="PWC27547.1"/>
    <property type="molecule type" value="Genomic_DNA"/>
</dbReference>
<protein>
    <submittedName>
        <fullName evidence="2">ABC transporter permease</fullName>
    </submittedName>
</protein>
<reference evidence="3" key="1">
    <citation type="submission" date="2017-10" db="EMBL/GenBank/DDBJ databases">
        <authorList>
            <person name="Toshchakov S.V."/>
            <person name="Goeva M.A."/>
        </authorList>
    </citation>
    <scope>NUCLEOTIDE SEQUENCE [LARGE SCALE GENOMIC DNA]</scope>
    <source>
        <strain evidence="3">JR1/69-1-13</strain>
    </source>
</reference>
<keyword evidence="3" id="KW-1185">Reference proteome</keyword>
<organism evidence="2 3">
    <name type="scientific">Teichococcus aestuarii</name>
    <dbReference type="NCBI Taxonomy" id="568898"/>
    <lineage>
        <taxon>Bacteria</taxon>
        <taxon>Pseudomonadati</taxon>
        <taxon>Pseudomonadota</taxon>
        <taxon>Alphaproteobacteria</taxon>
        <taxon>Acetobacterales</taxon>
        <taxon>Roseomonadaceae</taxon>
        <taxon>Roseomonas</taxon>
    </lineage>
</organism>
<dbReference type="AlphaFoldDB" id="A0A2U1V0W3"/>
<keyword evidence="1" id="KW-0812">Transmembrane</keyword>
<comment type="caution">
    <text evidence="2">The sequence shown here is derived from an EMBL/GenBank/DDBJ whole genome shotgun (WGS) entry which is preliminary data.</text>
</comment>
<keyword evidence="1" id="KW-0472">Membrane</keyword>
<dbReference type="Pfam" id="PF11821">
    <property type="entry name" value="ActD"/>
    <property type="match status" value="1"/>
</dbReference>
<sequence>MSGLLLAEFRDPETLVAAARRARQAGLRGLDAHTPFSVPELAEALALPRPRLRPVMLGAGLAAAALVYALCWYSAVIGYPLNLGGRPLNSWPTFLVLSFESGVLAASVTGFLGFFLGTGLPRLHHPVFAARGFARASQDGFFLAVDEPGLEPARLAALLDGLGPLSVRAVEP</sequence>
<gene>
    <name evidence="2" type="ORF">CR165_17210</name>
</gene>